<dbReference type="EMBL" id="JAEVFJ010000004">
    <property type="protein sequence ID" value="KAH8105201.1"/>
    <property type="molecule type" value="Genomic_DNA"/>
</dbReference>
<gene>
    <name evidence="1" type="ORF">BXZ70DRAFT_919785</name>
</gene>
<organism evidence="1 2">
    <name type="scientific">Cristinia sonorae</name>
    <dbReference type="NCBI Taxonomy" id="1940300"/>
    <lineage>
        <taxon>Eukaryota</taxon>
        <taxon>Fungi</taxon>
        <taxon>Dikarya</taxon>
        <taxon>Basidiomycota</taxon>
        <taxon>Agaricomycotina</taxon>
        <taxon>Agaricomycetes</taxon>
        <taxon>Agaricomycetidae</taxon>
        <taxon>Agaricales</taxon>
        <taxon>Pleurotineae</taxon>
        <taxon>Stephanosporaceae</taxon>
        <taxon>Cristinia</taxon>
    </lineage>
</organism>
<dbReference type="Proteomes" id="UP000813824">
    <property type="component" value="Unassembled WGS sequence"/>
</dbReference>
<name>A0A8K0UXD9_9AGAR</name>
<dbReference type="AlphaFoldDB" id="A0A8K0UXD9"/>
<sequence>MSPHDCTWCSMLSVVLTLPYHLHDLFFPPRVCLPHHLPPPLRTPSECFALNDDPHVPIFLHSSLMTKTMCKFFPGFSYSRFYLGARNLELPWSGDLNPDEIW</sequence>
<accession>A0A8K0UXD9</accession>
<reference evidence="1" key="1">
    <citation type="journal article" date="2021" name="New Phytol.">
        <title>Evolutionary innovations through gain and loss of genes in the ectomycorrhizal Boletales.</title>
        <authorList>
            <person name="Wu G."/>
            <person name="Miyauchi S."/>
            <person name="Morin E."/>
            <person name="Kuo A."/>
            <person name="Drula E."/>
            <person name="Varga T."/>
            <person name="Kohler A."/>
            <person name="Feng B."/>
            <person name="Cao Y."/>
            <person name="Lipzen A."/>
            <person name="Daum C."/>
            <person name="Hundley H."/>
            <person name="Pangilinan J."/>
            <person name="Johnson J."/>
            <person name="Barry K."/>
            <person name="LaButti K."/>
            <person name="Ng V."/>
            <person name="Ahrendt S."/>
            <person name="Min B."/>
            <person name="Choi I.G."/>
            <person name="Park H."/>
            <person name="Plett J.M."/>
            <person name="Magnuson J."/>
            <person name="Spatafora J.W."/>
            <person name="Nagy L.G."/>
            <person name="Henrissat B."/>
            <person name="Grigoriev I.V."/>
            <person name="Yang Z.L."/>
            <person name="Xu J."/>
            <person name="Martin F.M."/>
        </authorList>
    </citation>
    <scope>NUCLEOTIDE SEQUENCE</scope>
    <source>
        <strain evidence="1">KKN 215</strain>
    </source>
</reference>
<protein>
    <submittedName>
        <fullName evidence="1">Uncharacterized protein</fullName>
    </submittedName>
</protein>
<keyword evidence="2" id="KW-1185">Reference proteome</keyword>
<proteinExistence type="predicted"/>
<comment type="caution">
    <text evidence="1">The sequence shown here is derived from an EMBL/GenBank/DDBJ whole genome shotgun (WGS) entry which is preliminary data.</text>
</comment>
<evidence type="ECO:0000313" key="1">
    <source>
        <dbReference type="EMBL" id="KAH8105201.1"/>
    </source>
</evidence>
<evidence type="ECO:0000313" key="2">
    <source>
        <dbReference type="Proteomes" id="UP000813824"/>
    </source>
</evidence>